<evidence type="ECO:0000256" key="4">
    <source>
        <dbReference type="ARBA" id="ARBA00007128"/>
    </source>
</evidence>
<keyword evidence="11" id="KW-0449">Lipoprotein</keyword>
<keyword evidence="5" id="KW-1003">Cell membrane</keyword>
<dbReference type="RefSeq" id="XP_004353604.1">
    <property type="nucleotide sequence ID" value="XM_004353552.1"/>
</dbReference>
<evidence type="ECO:0000256" key="2">
    <source>
        <dbReference type="ARBA" id="ARBA00004342"/>
    </source>
</evidence>
<evidence type="ECO:0000256" key="1">
    <source>
        <dbReference type="ARBA" id="ARBA00002837"/>
    </source>
</evidence>
<dbReference type="SUPFAM" id="SSF48208">
    <property type="entry name" value="Six-hairpin glycosidases"/>
    <property type="match status" value="1"/>
</dbReference>
<dbReference type="PANTHER" id="PTHR10749:SF8">
    <property type="entry name" value="PHOSPHORYLASE B KINASE REGULATORY SUBUNIT BETA"/>
    <property type="match status" value="1"/>
</dbReference>
<dbReference type="GO" id="GO:0016301">
    <property type="term" value="F:kinase activity"/>
    <property type="evidence" value="ECO:0007669"/>
    <property type="project" value="UniProtKB-KW"/>
</dbReference>
<keyword evidence="10" id="KW-0119">Carbohydrate metabolism</keyword>
<dbReference type="GO" id="GO:0005516">
    <property type="term" value="F:calmodulin binding"/>
    <property type="evidence" value="ECO:0007669"/>
    <property type="project" value="UniProtKB-KW"/>
</dbReference>
<evidence type="ECO:0000256" key="10">
    <source>
        <dbReference type="ARBA" id="ARBA00023277"/>
    </source>
</evidence>
<feature type="domain" description="GH15-like" evidence="13">
    <location>
        <begin position="10"/>
        <end position="879"/>
    </location>
</feature>
<evidence type="ECO:0000256" key="6">
    <source>
        <dbReference type="ARBA" id="ARBA00022553"/>
    </source>
</evidence>
<dbReference type="KEGG" id="acan:ACA1_019340"/>
<dbReference type="AlphaFoldDB" id="L8HI65"/>
<dbReference type="EMBL" id="KB007838">
    <property type="protein sequence ID" value="ELR24076.1"/>
    <property type="molecule type" value="Genomic_DNA"/>
</dbReference>
<keyword evidence="6" id="KW-0597">Phosphoprotein</keyword>
<comment type="pathway">
    <text evidence="3">Glycan biosynthesis; glycogen metabolism.</text>
</comment>
<protein>
    <submittedName>
        <fullName evidence="15">Phosphorylase kinase alpha subunit</fullName>
    </submittedName>
</protein>
<dbReference type="GeneID" id="14925078"/>
<dbReference type="Pfam" id="PF19292">
    <property type="entry name" value="KPBB_C"/>
    <property type="match status" value="1"/>
</dbReference>
<accession>L8HI65</accession>
<keyword evidence="15" id="KW-0808">Transferase</keyword>
<evidence type="ECO:0000259" key="13">
    <source>
        <dbReference type="Pfam" id="PF00723"/>
    </source>
</evidence>
<evidence type="ECO:0000256" key="5">
    <source>
        <dbReference type="ARBA" id="ARBA00022475"/>
    </source>
</evidence>
<dbReference type="InterPro" id="IPR045583">
    <property type="entry name" value="KPBA/B_C"/>
</dbReference>
<dbReference type="FunFam" id="1.50.10.10:FF:000004">
    <property type="entry name" value="Phosphorylase b kinase regulatory subunit"/>
    <property type="match status" value="1"/>
</dbReference>
<dbReference type="GO" id="GO:0005977">
    <property type="term" value="P:glycogen metabolic process"/>
    <property type="evidence" value="ECO:0007669"/>
    <property type="project" value="UniProtKB-UniPathway"/>
</dbReference>
<dbReference type="Proteomes" id="UP000011083">
    <property type="component" value="Unassembled WGS sequence"/>
</dbReference>
<evidence type="ECO:0000256" key="9">
    <source>
        <dbReference type="ARBA" id="ARBA00023136"/>
    </source>
</evidence>
<name>L8HI65_ACACF</name>
<keyword evidence="8" id="KW-0112">Calmodulin-binding</keyword>
<keyword evidence="12" id="KW-0636">Prenylation</keyword>
<evidence type="ECO:0000256" key="3">
    <source>
        <dbReference type="ARBA" id="ARBA00005131"/>
    </source>
</evidence>
<dbReference type="InterPro" id="IPR008928">
    <property type="entry name" value="6-hairpin_glycosidase_sf"/>
</dbReference>
<keyword evidence="7" id="KW-0321">Glycogen metabolism</keyword>
<reference evidence="15 16" key="1">
    <citation type="journal article" date="2013" name="Genome Biol.">
        <title>Genome of Acanthamoeba castellanii highlights extensive lateral gene transfer and early evolution of tyrosine kinase signaling.</title>
        <authorList>
            <person name="Clarke M."/>
            <person name="Lohan A.J."/>
            <person name="Liu B."/>
            <person name="Lagkouvardos I."/>
            <person name="Roy S."/>
            <person name="Zafar N."/>
            <person name="Bertelli C."/>
            <person name="Schilde C."/>
            <person name="Kianianmomeni A."/>
            <person name="Burglin T.R."/>
            <person name="Frech C."/>
            <person name="Turcotte B."/>
            <person name="Kopec K.O."/>
            <person name="Synnott J.M."/>
            <person name="Choo C."/>
            <person name="Paponov I."/>
            <person name="Finkler A."/>
            <person name="Soon Heng Tan C."/>
            <person name="Hutchins A.P."/>
            <person name="Weinmeier T."/>
            <person name="Rattei T."/>
            <person name="Chu J.S."/>
            <person name="Gimenez G."/>
            <person name="Irimia M."/>
            <person name="Rigden D.J."/>
            <person name="Fitzpatrick D.A."/>
            <person name="Lorenzo-Morales J."/>
            <person name="Bateman A."/>
            <person name="Chiu C.H."/>
            <person name="Tang P."/>
            <person name="Hegemann P."/>
            <person name="Fromm H."/>
            <person name="Raoult D."/>
            <person name="Greub G."/>
            <person name="Miranda-Saavedra D."/>
            <person name="Chen N."/>
            <person name="Nash P."/>
            <person name="Ginger M.L."/>
            <person name="Horn M."/>
            <person name="Schaap P."/>
            <person name="Caler L."/>
            <person name="Loftus B."/>
        </authorList>
    </citation>
    <scope>NUCLEOTIDE SEQUENCE [LARGE SCALE GENOMIC DNA]</scope>
    <source>
        <strain evidence="15 16">Neff</strain>
    </source>
</reference>
<dbReference type="VEuPathDB" id="AmoebaDB:ACA1_019340"/>
<keyword evidence="9" id="KW-0472">Membrane</keyword>
<dbReference type="Pfam" id="PF00723">
    <property type="entry name" value="Glyco_hydro_15"/>
    <property type="match status" value="1"/>
</dbReference>
<comment type="subcellular location">
    <subcellularLocation>
        <location evidence="2">Cell membrane</location>
        <topology evidence="2">Lipid-anchor</topology>
        <orientation evidence="2">Cytoplasmic side</orientation>
    </subcellularLocation>
</comment>
<evidence type="ECO:0000259" key="14">
    <source>
        <dbReference type="Pfam" id="PF19292"/>
    </source>
</evidence>
<proteinExistence type="inferred from homology"/>
<dbReference type="Gene3D" id="1.50.10.10">
    <property type="match status" value="1"/>
</dbReference>
<dbReference type="OMA" id="QFEHIEC"/>
<dbReference type="UniPathway" id="UPA00163"/>
<evidence type="ECO:0000256" key="7">
    <source>
        <dbReference type="ARBA" id="ARBA00022600"/>
    </source>
</evidence>
<dbReference type="OrthoDB" id="5971574at2759"/>
<feature type="domain" description="Phosphorylase b kinase regulatory subunit alpha/beta C-terminal" evidence="14">
    <location>
        <begin position="904"/>
        <end position="1093"/>
    </location>
</feature>
<dbReference type="InterPro" id="IPR011613">
    <property type="entry name" value="GH15-like"/>
</dbReference>
<dbReference type="GO" id="GO:0005886">
    <property type="term" value="C:plasma membrane"/>
    <property type="evidence" value="ECO:0007669"/>
    <property type="project" value="UniProtKB-SubCell"/>
</dbReference>
<evidence type="ECO:0000256" key="11">
    <source>
        <dbReference type="ARBA" id="ARBA00023288"/>
    </source>
</evidence>
<gene>
    <name evidence="15" type="ORF">ACA1_019340</name>
</gene>
<sequence length="1160" mass="133339">MFSKEMREKLNNYYDEISSVILSRQHPVTGLLPASTACNQHGDYNDAWVRDNVYSILSIWGLALAYRKIDDDDGRTYELEQSVVKLMRGLLFSMMRQAPKVEAFKKSHAQWDCLHAKYNTATGDTVVADHAWGHLQLDATSIFLLMLAQMTTSGLRIIFTKDEVAFVQNLVFYIERAYRTPDYGIWERGNKINNGYVELNTSSVGMAKAALESINGVDLFGCYGSHASVIHVLGDEIGRNRITLENLLPRESLSKEVDAALLSVISFPAFAVEDKELVERTKNEVITKLQGEYGCKRFLRDGHQTVLEDKTRIWYEPWELKRFENIESEWPLFYTYLYLDGLFTGNKEQTAEYRERLEKVSVVVNGVRLLPELYYVPLEYVEREKKQPHSMPRHPNENVPLIWAQSLWYLGRMIDDGLLAVGEIDPLGRHKQHYNMEPRVQVCLLAEDEELQAQLLKYGISTQVPEQIEPIQLRPARDLQNAYNKHLGVNEKLGLSGRPDRPMGSLSTSRVLNINNKTCVFIPQFMDQQDFYISHDFQLLADTIKSEITFVSKHWRQPGRPTMTLLLDRHMFKDGKKAFLSLMRDLKEDKRIKLGRLQELLVTATTARIDFLQRFEFSTQPIEKKVTTIRHYLLPMDEYVKQEDACVLAKKKQEKFLKPQSPRTNSFNIDDEIAMSSSPQIPPFLLAAMATKEKQQAESNESGEESSIKRMEDVEDLKSSAQILQRLHHAKDLEEQVLLLQRLASLESLDYATDFVHPDGRKATVRELIHEVYDKATDLNKWSVVRRAASLLERIVFGLMGCVTEILVQGKEITIGRSVSEETVIREPLAPGVLIEKMKKFCKRDIRDIALTQELLIYIGSFMRARPSLFDGSLRLRVGFIIDAMMHELEQERLSLGHEYDQHLYEHLMALSPIQMKKLLHQVLLYEDYVNESIHEDGKSLSNSLNFCAASSHKSDDRDRRHSNNSRDLKSEVNWLRRRKRAGALYRVPHDFYQRMWSLLAKVKGLSILSDTIDSTITLAEMTPGEKNFALRVERLLMNITVPEERQIIIEALMALSAIVKQKAEQGQGLGIDVIALDKLIDTAVETAWEDRCLTSPLVSPGRNKINAKPLTFISTDELFECEMDMPMATKEEKRSFYYGIPPDRHAIYVLKAFFKLASH</sequence>
<evidence type="ECO:0000256" key="8">
    <source>
        <dbReference type="ARBA" id="ARBA00022860"/>
    </source>
</evidence>
<comment type="function">
    <text evidence="1">Phosphorylase b kinase catalyzes the phosphorylation of serine in certain substrates, including troponin I. The alpha chain may bind calmodulin.</text>
</comment>
<comment type="similarity">
    <text evidence="4">Belongs to the phosphorylase b kinase regulatory chain family.</text>
</comment>
<dbReference type="PANTHER" id="PTHR10749">
    <property type="entry name" value="PHOSPHORYLASE B KINASE REGULATORY SUBUNIT"/>
    <property type="match status" value="1"/>
</dbReference>
<dbReference type="InterPro" id="IPR008734">
    <property type="entry name" value="PHK_A/B_su"/>
</dbReference>
<keyword evidence="16" id="KW-1185">Reference proteome</keyword>
<dbReference type="GO" id="GO:0005964">
    <property type="term" value="C:phosphorylase kinase complex"/>
    <property type="evidence" value="ECO:0007669"/>
    <property type="project" value="TreeGrafter"/>
</dbReference>
<organism evidence="15 16">
    <name type="scientific">Acanthamoeba castellanii (strain ATCC 30010 / Neff)</name>
    <dbReference type="NCBI Taxonomy" id="1257118"/>
    <lineage>
        <taxon>Eukaryota</taxon>
        <taxon>Amoebozoa</taxon>
        <taxon>Discosea</taxon>
        <taxon>Longamoebia</taxon>
        <taxon>Centramoebida</taxon>
        <taxon>Acanthamoebidae</taxon>
        <taxon>Acanthamoeba</taxon>
    </lineage>
</organism>
<keyword evidence="15" id="KW-0418">Kinase</keyword>
<evidence type="ECO:0000313" key="15">
    <source>
        <dbReference type="EMBL" id="ELR24076.1"/>
    </source>
</evidence>
<evidence type="ECO:0000256" key="12">
    <source>
        <dbReference type="ARBA" id="ARBA00023289"/>
    </source>
</evidence>
<dbReference type="InterPro" id="IPR012341">
    <property type="entry name" value="6hp_glycosidase-like_sf"/>
</dbReference>
<evidence type="ECO:0000313" key="16">
    <source>
        <dbReference type="Proteomes" id="UP000011083"/>
    </source>
</evidence>